<sequence>MSPVPTDQKRPTQVRHTFSTAEVKEGLEKAAELSVFPGFRINHPIDLQNGKSFNPKIWLSNKMTQQAPIDESLWTVVGKFRHLEHLPDGTAIIVAKPGPDSSKTPYQKLPHPGPLRSRHPLSDTDIREGLEKAHEKRQTKPNFRLAEDILLQNGRRFNPEAWLSSAQQAGRAIPEELRPAVARFRNLEWSGPLMVIANSRRGQDSTAPTDAPSGQLTAAAAGARITAPVQPPPEPSDLLSPANAAMARIAPAAPPPPAPADRSATRPAAGGRAASPDPDVPVKRRR</sequence>
<protein>
    <submittedName>
        <fullName evidence="2">Uncharacterized protein</fullName>
    </submittedName>
</protein>
<feature type="region of interest" description="Disordered" evidence="1">
    <location>
        <begin position="96"/>
        <end position="122"/>
    </location>
</feature>
<dbReference type="EMBL" id="FMIA01000002">
    <property type="protein sequence ID" value="SCL59129.1"/>
    <property type="molecule type" value="Genomic_DNA"/>
</dbReference>
<feature type="compositionally biased region" description="Low complexity" evidence="1">
    <location>
        <begin position="260"/>
        <end position="269"/>
    </location>
</feature>
<gene>
    <name evidence="2" type="ORF">GA0070617_4009</name>
</gene>
<dbReference type="AlphaFoldDB" id="A0A1C6UYP5"/>
<keyword evidence="3" id="KW-1185">Reference proteome</keyword>
<dbReference type="Proteomes" id="UP000198937">
    <property type="component" value="Unassembled WGS sequence"/>
</dbReference>
<evidence type="ECO:0000256" key="1">
    <source>
        <dbReference type="SAM" id="MobiDB-lite"/>
    </source>
</evidence>
<reference evidence="2 3" key="1">
    <citation type="submission" date="2016-06" db="EMBL/GenBank/DDBJ databases">
        <authorList>
            <person name="Kjaerup R.B."/>
            <person name="Dalgaard T.S."/>
            <person name="Juul-Madsen H.R."/>
        </authorList>
    </citation>
    <scope>NUCLEOTIDE SEQUENCE [LARGE SCALE GENOMIC DNA]</scope>
    <source>
        <strain evidence="2 3">DSM 45577</strain>
    </source>
</reference>
<feature type="region of interest" description="Disordered" evidence="1">
    <location>
        <begin position="226"/>
        <end position="286"/>
    </location>
</feature>
<proteinExistence type="predicted"/>
<feature type="compositionally biased region" description="Low complexity" evidence="1">
    <location>
        <begin position="241"/>
        <end position="251"/>
    </location>
</feature>
<name>A0A1C6UYP5_9ACTN</name>
<evidence type="ECO:0000313" key="2">
    <source>
        <dbReference type="EMBL" id="SCL59129.1"/>
    </source>
</evidence>
<evidence type="ECO:0000313" key="3">
    <source>
        <dbReference type="Proteomes" id="UP000198937"/>
    </source>
</evidence>
<dbReference type="RefSeq" id="WP_139135720.1">
    <property type="nucleotide sequence ID" value="NZ_BMMJ01000002.1"/>
</dbReference>
<accession>A0A1C6UYP5</accession>
<organism evidence="2 3">
    <name type="scientific">Micromonospora yangpuensis</name>
    <dbReference type="NCBI Taxonomy" id="683228"/>
    <lineage>
        <taxon>Bacteria</taxon>
        <taxon>Bacillati</taxon>
        <taxon>Actinomycetota</taxon>
        <taxon>Actinomycetes</taxon>
        <taxon>Micromonosporales</taxon>
        <taxon>Micromonosporaceae</taxon>
        <taxon>Micromonospora</taxon>
    </lineage>
</organism>